<reference evidence="6 7" key="1">
    <citation type="journal article" date="2016" name="Nat. Commun.">
        <title>Extremotolerant tardigrade genome and improved radiotolerance of human cultured cells by tardigrade-unique protein.</title>
        <authorList>
            <person name="Hashimoto T."/>
            <person name="Horikawa D.D."/>
            <person name="Saito Y."/>
            <person name="Kuwahara H."/>
            <person name="Kozuka-Hata H."/>
            <person name="Shin-I T."/>
            <person name="Minakuchi Y."/>
            <person name="Ohishi K."/>
            <person name="Motoyama A."/>
            <person name="Aizu T."/>
            <person name="Enomoto A."/>
            <person name="Kondo K."/>
            <person name="Tanaka S."/>
            <person name="Hara Y."/>
            <person name="Koshikawa S."/>
            <person name="Sagara H."/>
            <person name="Miura T."/>
            <person name="Yokobori S."/>
            <person name="Miyagawa K."/>
            <person name="Suzuki Y."/>
            <person name="Kubo T."/>
            <person name="Oyama M."/>
            <person name="Kohara Y."/>
            <person name="Fujiyama A."/>
            <person name="Arakawa K."/>
            <person name="Katayama T."/>
            <person name="Toyoda A."/>
            <person name="Kunieda T."/>
        </authorList>
    </citation>
    <scope>NUCLEOTIDE SEQUENCE [LARGE SCALE GENOMIC DNA]</scope>
    <source>
        <strain evidence="6 7">YOKOZUNA-1</strain>
    </source>
</reference>
<feature type="domain" description="DOMON" evidence="5">
    <location>
        <begin position="409"/>
        <end position="524"/>
    </location>
</feature>
<dbReference type="GO" id="GO:0042420">
    <property type="term" value="P:dopamine catabolic process"/>
    <property type="evidence" value="ECO:0007669"/>
    <property type="project" value="TreeGrafter"/>
</dbReference>
<dbReference type="SUPFAM" id="SSF49742">
    <property type="entry name" value="PHM/PNGase F"/>
    <property type="match status" value="2"/>
</dbReference>
<evidence type="ECO:0000259" key="5">
    <source>
        <dbReference type="PROSITE" id="PS50836"/>
    </source>
</evidence>
<dbReference type="SMART" id="SM00664">
    <property type="entry name" value="DoH"/>
    <property type="match status" value="3"/>
</dbReference>
<keyword evidence="2" id="KW-1015">Disulfide bond</keyword>
<dbReference type="FunFam" id="2.60.120.230:FF:000001">
    <property type="entry name" value="Monooxygenase, DBH-like 1"/>
    <property type="match status" value="1"/>
</dbReference>
<dbReference type="AlphaFoldDB" id="A0A1D1UQW1"/>
<dbReference type="GO" id="GO:0005507">
    <property type="term" value="F:copper ion binding"/>
    <property type="evidence" value="ECO:0007669"/>
    <property type="project" value="InterPro"/>
</dbReference>
<feature type="domain" description="DOMON" evidence="5">
    <location>
        <begin position="220"/>
        <end position="341"/>
    </location>
</feature>
<dbReference type="InterPro" id="IPR005018">
    <property type="entry name" value="DOMON_domain"/>
</dbReference>
<sequence length="990" mass="111583">MTLYWLRVFLVVFGLVSRTLAIELDKTQILGSMANPQLSPACTGEQSTNLLLQWGTNDSHIEVQLTYPTVGWMAMGLSPDGGMNDSDVLWGYVNDTTNAVIIQDRYLVANLDTMTVKLVPDTQQDWRAVTGNKNATHTVLRAGRKLVTGDTLQDRPFTNMAQPVIFSFSRKPPNPDSVHIKKHDFASWTRVTFLQDKPAAAAAAIRLNRMQHLSSELGDRGPCVEWGTNSTHIEVQLTYPTLGWMAFGLSPNGGMNNADVLWGYVNDTSNEVVIQDRFLTVKMDQTPPVQLRLDDQQDWIAIGGSKNLSHTVLRAARQLATGDSMDRPFTNSDQPVIFSFHNNTPEFFNGPFKKHSFRGATSVNFLKTSEVTAVDEPGFVLIQRHGSQKIVLNQTKELVDLLSDVGSPKNPTIEWGTNDTHIEMQLTYPTRGWLALGLSPDGGMDGADVLFGYINDTTNEVVLQDRSLMASLEEMMVKLTLDKIQNWKVVGGSKNATHTVLRACRMLRTGPFTGEDQFVIFSYNRETPDSMDGPIQKHHFRGVVTMNFLNTTPPVPKTLAYKEIPSLNTEVTKQLDFLMDNRTIEGNADTNYYCKMIPIPLLDKKYHTIATQPVVNTNNTKFIHHMLMYACASKLPEEITKVTFFDCGPTHPDYVMQHCQNLLGAWAMGSKPTEYYPEDAGLPFTTEMSGMHMILQIHYNNPERARFVDDSGFRFLLSEKLRKYDAGVIMAGVLSFDFTMTIPPGQTSFRLQSQCSDQCTAAALPSDGINIFNGILHMHTRGRSAVARHFRGSQEITPPIVKNMNFDFNYQTSQAVQPTRKFLPGDRAVLECTFSTVNETQPVFGGESTREEMCLVFLFYYPKVDLNMCGSRYKVEKYLDAIGLRSNTLMRRRYITQTSNETMAHVFMPSMKEKEMLRYKNLIDTLKRPVRMYLGSQTWSEQDAKPLQDLYSSYSKGSYHGICKRQWNSSLVLVDKVPDIPPYVEPAVTY</sequence>
<comment type="similarity">
    <text evidence="1">Belongs to the copper type II ascorbate-dependent monooxygenase family.</text>
</comment>
<dbReference type="CDD" id="cd09631">
    <property type="entry name" value="DOMON_DOH"/>
    <property type="match status" value="3"/>
</dbReference>
<evidence type="ECO:0000256" key="4">
    <source>
        <dbReference type="SAM" id="SignalP"/>
    </source>
</evidence>
<dbReference type="Pfam" id="PF03712">
    <property type="entry name" value="Cu2_monoox_C"/>
    <property type="match status" value="1"/>
</dbReference>
<dbReference type="Gene3D" id="2.60.120.230">
    <property type="match status" value="1"/>
</dbReference>
<feature type="signal peptide" evidence="4">
    <location>
        <begin position="1"/>
        <end position="21"/>
    </location>
</feature>
<dbReference type="InterPro" id="IPR000323">
    <property type="entry name" value="Cu2_ascorb_mOase_N"/>
</dbReference>
<comment type="caution">
    <text evidence="6">The sequence shown here is derived from an EMBL/GenBank/DDBJ whole genome shotgun (WGS) entry which is preliminary data.</text>
</comment>
<dbReference type="Pfam" id="PF03351">
    <property type="entry name" value="DOMON"/>
    <property type="match status" value="3"/>
</dbReference>
<evidence type="ECO:0000256" key="2">
    <source>
        <dbReference type="ARBA" id="ARBA00023157"/>
    </source>
</evidence>
<dbReference type="OrthoDB" id="10003276at2759"/>
<dbReference type="PANTHER" id="PTHR10157">
    <property type="entry name" value="DOPAMINE BETA HYDROXYLASE RELATED"/>
    <property type="match status" value="1"/>
</dbReference>
<dbReference type="PRINTS" id="PR00767">
    <property type="entry name" value="DBMONOXGNASE"/>
</dbReference>
<dbReference type="GO" id="GO:0005615">
    <property type="term" value="C:extracellular space"/>
    <property type="evidence" value="ECO:0007669"/>
    <property type="project" value="TreeGrafter"/>
</dbReference>
<dbReference type="PANTHER" id="PTHR10157:SF23">
    <property type="entry name" value="MOXD1 HOMOLOG 1"/>
    <property type="match status" value="1"/>
</dbReference>
<dbReference type="GO" id="GO:0004500">
    <property type="term" value="F:dopamine beta-monooxygenase activity"/>
    <property type="evidence" value="ECO:0007669"/>
    <property type="project" value="InterPro"/>
</dbReference>
<dbReference type="Gene3D" id="2.60.40.1210">
    <property type="entry name" value="Cellobiose dehydrogenase, cytochrome domain"/>
    <property type="match status" value="3"/>
</dbReference>
<keyword evidence="7" id="KW-1185">Reference proteome</keyword>
<dbReference type="GO" id="GO:0006589">
    <property type="term" value="P:octopamine biosynthetic process"/>
    <property type="evidence" value="ECO:0007669"/>
    <property type="project" value="TreeGrafter"/>
</dbReference>
<dbReference type="Gene3D" id="2.60.120.310">
    <property type="entry name" value="Copper type II, ascorbate-dependent monooxygenase, N-terminal domain"/>
    <property type="match status" value="1"/>
</dbReference>
<keyword evidence="3" id="KW-0325">Glycoprotein</keyword>
<dbReference type="EMBL" id="BDGG01000002">
    <property type="protein sequence ID" value="GAU92099.1"/>
    <property type="molecule type" value="Genomic_DNA"/>
</dbReference>
<dbReference type="STRING" id="947166.A0A1D1UQW1"/>
<name>A0A1D1UQW1_RAMVA</name>
<organism evidence="6 7">
    <name type="scientific">Ramazzottius varieornatus</name>
    <name type="common">Water bear</name>
    <name type="synonym">Tardigrade</name>
    <dbReference type="NCBI Taxonomy" id="947166"/>
    <lineage>
        <taxon>Eukaryota</taxon>
        <taxon>Metazoa</taxon>
        <taxon>Ecdysozoa</taxon>
        <taxon>Tardigrada</taxon>
        <taxon>Eutardigrada</taxon>
        <taxon>Parachela</taxon>
        <taxon>Hypsibioidea</taxon>
        <taxon>Ramazzottiidae</taxon>
        <taxon>Ramazzottius</taxon>
    </lineage>
</organism>
<dbReference type="Pfam" id="PF01082">
    <property type="entry name" value="Cu2_monooxygen"/>
    <property type="match status" value="1"/>
</dbReference>
<dbReference type="GO" id="GO:0030667">
    <property type="term" value="C:secretory granule membrane"/>
    <property type="evidence" value="ECO:0007669"/>
    <property type="project" value="TreeGrafter"/>
</dbReference>
<dbReference type="InterPro" id="IPR008977">
    <property type="entry name" value="PHM/PNGase_F_dom_sf"/>
</dbReference>
<feature type="domain" description="DOMON" evidence="5">
    <location>
        <begin position="48"/>
        <end position="169"/>
    </location>
</feature>
<protein>
    <recommendedName>
        <fullName evidence="5">DOMON domain-containing protein</fullName>
    </recommendedName>
</protein>
<evidence type="ECO:0000256" key="3">
    <source>
        <dbReference type="ARBA" id="ARBA00023180"/>
    </source>
</evidence>
<dbReference type="PROSITE" id="PS50836">
    <property type="entry name" value="DOMON"/>
    <property type="match status" value="3"/>
</dbReference>
<accession>A0A1D1UQW1</accession>
<dbReference type="InterPro" id="IPR000945">
    <property type="entry name" value="DBH-like"/>
</dbReference>
<feature type="chain" id="PRO_5008897511" description="DOMON domain-containing protein" evidence="4">
    <location>
        <begin position="22"/>
        <end position="990"/>
    </location>
</feature>
<dbReference type="InterPro" id="IPR045266">
    <property type="entry name" value="DOH_DOMON"/>
</dbReference>
<dbReference type="InterPro" id="IPR028460">
    <property type="entry name" value="Tbh/DBH"/>
</dbReference>
<evidence type="ECO:0000313" key="7">
    <source>
        <dbReference type="Proteomes" id="UP000186922"/>
    </source>
</evidence>
<evidence type="ECO:0000256" key="1">
    <source>
        <dbReference type="ARBA" id="ARBA00010676"/>
    </source>
</evidence>
<dbReference type="SUPFAM" id="SSF49344">
    <property type="entry name" value="CBD9-like"/>
    <property type="match status" value="2"/>
</dbReference>
<gene>
    <name evidence="6" type="primary">RvY_04227-1</name>
    <name evidence="6" type="synonym">RvY_04227.1</name>
    <name evidence="6" type="ORF">RvY_04227</name>
</gene>
<evidence type="ECO:0000313" key="6">
    <source>
        <dbReference type="EMBL" id="GAU92099.1"/>
    </source>
</evidence>
<dbReference type="InterPro" id="IPR036939">
    <property type="entry name" value="Cu2_ascorb_mOase_N_sf"/>
</dbReference>
<dbReference type="GO" id="GO:0042421">
    <property type="term" value="P:norepinephrine biosynthetic process"/>
    <property type="evidence" value="ECO:0007669"/>
    <property type="project" value="TreeGrafter"/>
</dbReference>
<keyword evidence="4" id="KW-0732">Signal</keyword>
<dbReference type="InterPro" id="IPR024548">
    <property type="entry name" value="Cu2_monoox_C"/>
</dbReference>
<dbReference type="Proteomes" id="UP000186922">
    <property type="component" value="Unassembled WGS sequence"/>
</dbReference>
<proteinExistence type="inferred from homology"/>
<dbReference type="InterPro" id="IPR014784">
    <property type="entry name" value="Cu2_ascorb_mOase-like_C"/>
</dbReference>